<feature type="transmembrane region" description="Helical" evidence="1">
    <location>
        <begin position="61"/>
        <end position="81"/>
    </location>
</feature>
<dbReference type="InterPro" id="IPR007404">
    <property type="entry name" value="YdjM-like"/>
</dbReference>
<keyword evidence="3" id="KW-1185">Reference proteome</keyword>
<sequence>MYKNGHIGLALLFAAPFAFLFGILFGPHWGVLTLVFSFTTARVPDMDQRLKILTHRGFTHTIWFALIVSVAMGSLVTQLVSILEFNTIGNGEFLSWLVADIPTLLLATFGFMLGFISHLVGDILTEAYDYTINPYWPISNKPYTLGWATADSRLWNWGLLLCGSVSAGTVLFLIALS</sequence>
<dbReference type="Pfam" id="PF04307">
    <property type="entry name" value="YdjM"/>
    <property type="match status" value="1"/>
</dbReference>
<reference evidence="2 3" key="1">
    <citation type="journal article" date="2019" name="Int. J. Syst. Evol. Microbiol.">
        <title>The Global Catalogue of Microorganisms (GCM) 10K type strain sequencing project: providing services to taxonomists for standard genome sequencing and annotation.</title>
        <authorList>
            <consortium name="The Broad Institute Genomics Platform"/>
            <consortium name="The Broad Institute Genome Sequencing Center for Infectious Disease"/>
            <person name="Wu L."/>
            <person name="Ma J."/>
        </authorList>
    </citation>
    <scope>NUCLEOTIDE SEQUENCE [LARGE SCALE GENOMIC DNA]</scope>
    <source>
        <strain evidence="2 3">CGMCC 1.12689</strain>
    </source>
</reference>
<dbReference type="AlphaFoldDB" id="A0ABD6BZ26"/>
<feature type="transmembrane region" description="Helical" evidence="1">
    <location>
        <begin position="93"/>
        <end position="116"/>
    </location>
</feature>
<feature type="transmembrane region" description="Helical" evidence="1">
    <location>
        <begin position="154"/>
        <end position="176"/>
    </location>
</feature>
<dbReference type="GO" id="GO:0016787">
    <property type="term" value="F:hydrolase activity"/>
    <property type="evidence" value="ECO:0007669"/>
    <property type="project" value="UniProtKB-KW"/>
</dbReference>
<proteinExistence type="predicted"/>
<dbReference type="EMBL" id="JBHUDB010000002">
    <property type="protein sequence ID" value="MFD1570292.1"/>
    <property type="molecule type" value="Genomic_DNA"/>
</dbReference>
<keyword evidence="1" id="KW-1133">Transmembrane helix</keyword>
<evidence type="ECO:0000313" key="3">
    <source>
        <dbReference type="Proteomes" id="UP001597185"/>
    </source>
</evidence>
<evidence type="ECO:0000313" key="2">
    <source>
        <dbReference type="EMBL" id="MFD1570292.1"/>
    </source>
</evidence>
<evidence type="ECO:0000256" key="1">
    <source>
        <dbReference type="SAM" id="Phobius"/>
    </source>
</evidence>
<organism evidence="2 3">
    <name type="scientific">Halorubrum laminariae</name>
    <dbReference type="NCBI Taxonomy" id="1433523"/>
    <lineage>
        <taxon>Archaea</taxon>
        <taxon>Methanobacteriati</taxon>
        <taxon>Methanobacteriota</taxon>
        <taxon>Stenosarchaea group</taxon>
        <taxon>Halobacteria</taxon>
        <taxon>Halobacteriales</taxon>
        <taxon>Haloferacaceae</taxon>
        <taxon>Halorubrum</taxon>
    </lineage>
</organism>
<gene>
    <name evidence="2" type="ORF">ACFR9T_06775</name>
</gene>
<protein>
    <submittedName>
        <fullName evidence="2">Metal-dependent hydrolase</fullName>
    </submittedName>
</protein>
<keyword evidence="2" id="KW-0378">Hydrolase</keyword>
<keyword evidence="1" id="KW-0812">Transmembrane</keyword>
<dbReference type="RefSeq" id="WP_256397228.1">
    <property type="nucleotide sequence ID" value="NZ_JANHDL010000004.1"/>
</dbReference>
<comment type="caution">
    <text evidence="2">The sequence shown here is derived from an EMBL/GenBank/DDBJ whole genome shotgun (WGS) entry which is preliminary data.</text>
</comment>
<keyword evidence="1" id="KW-0472">Membrane</keyword>
<accession>A0ABD6BZ26</accession>
<dbReference type="Proteomes" id="UP001597185">
    <property type="component" value="Unassembled WGS sequence"/>
</dbReference>
<name>A0ABD6BZ26_9EURY</name>